<reference evidence="3 4" key="1">
    <citation type="submission" date="2015-02" db="EMBL/GenBank/DDBJ databases">
        <title>Draft genome sequences of ten Microbacterium spp. with emphasis on heavy metal contaminated environments.</title>
        <authorList>
            <person name="Corretto E."/>
        </authorList>
    </citation>
    <scope>NUCLEOTIDE SEQUENCE [LARGE SCALE GENOMIC DNA]</scope>
    <source>
        <strain evidence="3 4">BEL163</strain>
    </source>
</reference>
<dbReference type="GO" id="GO:0005829">
    <property type="term" value="C:cytosol"/>
    <property type="evidence" value="ECO:0007669"/>
    <property type="project" value="TreeGrafter"/>
</dbReference>
<evidence type="ECO:0000256" key="1">
    <source>
        <dbReference type="ARBA" id="ARBA00023002"/>
    </source>
</evidence>
<dbReference type="GO" id="GO:0047834">
    <property type="term" value="F:D-threo-aldose 1-dehydrogenase activity"/>
    <property type="evidence" value="ECO:0007669"/>
    <property type="project" value="UniProtKB-EC"/>
</dbReference>
<dbReference type="InterPro" id="IPR023210">
    <property type="entry name" value="NADP_OxRdtase_dom"/>
</dbReference>
<sequence>MPDPTYPRKSLSSGGTTVPPLALGSWNTWDRMERDEAVALIRRAVELDAGFFDVAYYNMGPHAENSRTDIVFGEALRASGVDRADIVLCGKLWLWDWPNQGFRVQLVESLQRAGLDRFDTLVVGDYLDAPDLPRLVADVNALIDEGLVGSWGINNWRIEHTRQALAESEAQGVAGPVFAQLKYGIARRSMAEGEAYGPLFADGTLTLQASDVFEGGILATGRMPERKIGADVGGIREQIAAVFPEVARVAEGFGVTPAALGIAFCLSNPATANVLFGASRVAQLELNHAALALARDHGDEVRTALADCWVDREVRADGAW</sequence>
<comment type="caution">
    <text evidence="3">The sequence shown here is derived from an EMBL/GenBank/DDBJ whole genome shotgun (WGS) entry which is preliminary data.</text>
</comment>
<evidence type="ECO:0000313" key="4">
    <source>
        <dbReference type="Proteomes" id="UP000033725"/>
    </source>
</evidence>
<dbReference type="OrthoDB" id="4962752at2"/>
<dbReference type="InterPro" id="IPR050523">
    <property type="entry name" value="AKR_Detox_Biosynth"/>
</dbReference>
<keyword evidence="1 3" id="KW-0560">Oxidoreductase</keyword>
<dbReference type="EC" id="1.1.1.122" evidence="3"/>
<dbReference type="Proteomes" id="UP000033725">
    <property type="component" value="Unassembled WGS sequence"/>
</dbReference>
<gene>
    <name evidence="3" type="primary">fdh_3</name>
    <name evidence="3" type="ORF">RN51_00921</name>
</gene>
<dbReference type="AlphaFoldDB" id="A0A0F0KZQ9"/>
<protein>
    <submittedName>
        <fullName evidence="3">D-threo-aldose 1-dehydrogenase</fullName>
        <ecNumber evidence="3">1.1.1.122</ecNumber>
    </submittedName>
</protein>
<evidence type="ECO:0000313" key="3">
    <source>
        <dbReference type="EMBL" id="KJL24771.1"/>
    </source>
</evidence>
<dbReference type="Pfam" id="PF00248">
    <property type="entry name" value="Aldo_ket_red"/>
    <property type="match status" value="1"/>
</dbReference>
<accession>A0A0F0KZQ9</accession>
<dbReference type="SUPFAM" id="SSF51430">
    <property type="entry name" value="NAD(P)-linked oxidoreductase"/>
    <property type="match status" value="1"/>
</dbReference>
<dbReference type="PANTHER" id="PTHR43364:SF4">
    <property type="entry name" value="NAD(P)-LINKED OXIDOREDUCTASE SUPERFAMILY PROTEIN"/>
    <property type="match status" value="1"/>
</dbReference>
<dbReference type="PATRIC" id="fig|82380.10.peg.924"/>
<evidence type="ECO:0000259" key="2">
    <source>
        <dbReference type="Pfam" id="PF00248"/>
    </source>
</evidence>
<dbReference type="RefSeq" id="WP_045262866.1">
    <property type="nucleotide sequence ID" value="NZ_JYIV01000019.1"/>
</dbReference>
<organism evidence="3 4">
    <name type="scientific">Microbacterium oxydans</name>
    <dbReference type="NCBI Taxonomy" id="82380"/>
    <lineage>
        <taxon>Bacteria</taxon>
        <taxon>Bacillati</taxon>
        <taxon>Actinomycetota</taxon>
        <taxon>Actinomycetes</taxon>
        <taxon>Micrococcales</taxon>
        <taxon>Microbacteriaceae</taxon>
        <taxon>Microbacterium</taxon>
    </lineage>
</organism>
<dbReference type="EMBL" id="JYIV01000019">
    <property type="protein sequence ID" value="KJL24771.1"/>
    <property type="molecule type" value="Genomic_DNA"/>
</dbReference>
<name>A0A0F0KZQ9_9MICO</name>
<dbReference type="PANTHER" id="PTHR43364">
    <property type="entry name" value="NADH-SPECIFIC METHYLGLYOXAL REDUCTASE-RELATED"/>
    <property type="match status" value="1"/>
</dbReference>
<dbReference type="Gene3D" id="3.20.20.100">
    <property type="entry name" value="NADP-dependent oxidoreductase domain"/>
    <property type="match status" value="1"/>
</dbReference>
<feature type="domain" description="NADP-dependent oxidoreductase" evidence="2">
    <location>
        <begin position="21"/>
        <end position="293"/>
    </location>
</feature>
<proteinExistence type="predicted"/>
<dbReference type="InterPro" id="IPR036812">
    <property type="entry name" value="NAD(P)_OxRdtase_dom_sf"/>
</dbReference>